<reference evidence="3" key="1">
    <citation type="submission" date="2021-03" db="EMBL/GenBank/DDBJ databases">
        <authorList>
            <person name="Tagirdzhanova G."/>
        </authorList>
    </citation>
    <scope>NUCLEOTIDE SEQUENCE</scope>
</reference>
<sequence length="465" mass="52882">MALKALREDRPDSRGHAKGRGIVGRVATTAAASTERKSETLATDQRREEDDWTNAVLSAQHISSTESLLQWKCFDAFPGVRQNKQPIFLIEQQRRPIDEFSPRNVPRGTPNEIRDILEEYRRTVNFAYPILTIEEIESIQDLLLGSPLCKSIPWCRAWLVMALGCASQSISFVSEETTGDENTVFRYRTLAPIYFSLFLEQSYLIHDDISVMATQCLLFSADYLAELAALPQSGVGDIESTVPLPAEYHTARLASEQELSSLYFLACIAMRRLLNRVHNLLYAPTTGVGLDDSRFPQIVHELDHQLEQWRTYLPHAFAFTIDTQPANNEHGGFLRQRYLTCRSVIYRPFLTQALHDECDEYTLSQSEVCLDACILHIMNLRPYKHTVLIDTWICSLSMASAMLVLLAAFQRPQLRDRLSTRIKGLGSHLVQLIEPWMRLPGDACSPSVEQSLELIREVESYIEQS</sequence>
<dbReference type="CDD" id="cd12148">
    <property type="entry name" value="fungal_TF_MHR"/>
    <property type="match status" value="1"/>
</dbReference>
<proteinExistence type="predicted"/>
<feature type="compositionally biased region" description="Basic and acidic residues" evidence="1">
    <location>
        <begin position="34"/>
        <end position="47"/>
    </location>
</feature>
<dbReference type="OrthoDB" id="6133115at2759"/>
<feature type="region of interest" description="Disordered" evidence="1">
    <location>
        <begin position="1"/>
        <end position="47"/>
    </location>
</feature>
<keyword evidence="2" id="KW-0472">Membrane</keyword>
<gene>
    <name evidence="3" type="ORF">GOMPHAMPRED_003001</name>
</gene>
<dbReference type="Proteomes" id="UP000664169">
    <property type="component" value="Unassembled WGS sequence"/>
</dbReference>
<name>A0A8H3I972_9LECA</name>
<keyword evidence="2" id="KW-0812">Transmembrane</keyword>
<feature type="transmembrane region" description="Helical" evidence="2">
    <location>
        <begin position="387"/>
        <end position="409"/>
    </location>
</feature>
<accession>A0A8H3I972</accession>
<dbReference type="EMBL" id="CAJPDQ010000002">
    <property type="protein sequence ID" value="CAF9904974.1"/>
    <property type="molecule type" value="Genomic_DNA"/>
</dbReference>
<protein>
    <submittedName>
        <fullName evidence="3">Uncharacterized protein</fullName>
    </submittedName>
</protein>
<organism evidence="3 4">
    <name type="scientific">Gomphillus americanus</name>
    <dbReference type="NCBI Taxonomy" id="1940652"/>
    <lineage>
        <taxon>Eukaryota</taxon>
        <taxon>Fungi</taxon>
        <taxon>Dikarya</taxon>
        <taxon>Ascomycota</taxon>
        <taxon>Pezizomycotina</taxon>
        <taxon>Lecanoromycetes</taxon>
        <taxon>OSLEUM clade</taxon>
        <taxon>Ostropomycetidae</taxon>
        <taxon>Ostropales</taxon>
        <taxon>Graphidaceae</taxon>
        <taxon>Gomphilloideae</taxon>
        <taxon>Gomphillus</taxon>
    </lineage>
</organism>
<evidence type="ECO:0000313" key="3">
    <source>
        <dbReference type="EMBL" id="CAF9904974.1"/>
    </source>
</evidence>
<evidence type="ECO:0000313" key="4">
    <source>
        <dbReference type="Proteomes" id="UP000664169"/>
    </source>
</evidence>
<keyword evidence="4" id="KW-1185">Reference proteome</keyword>
<feature type="compositionally biased region" description="Basic and acidic residues" evidence="1">
    <location>
        <begin position="1"/>
        <end position="15"/>
    </location>
</feature>
<evidence type="ECO:0000256" key="2">
    <source>
        <dbReference type="SAM" id="Phobius"/>
    </source>
</evidence>
<keyword evidence="2" id="KW-1133">Transmembrane helix</keyword>
<comment type="caution">
    <text evidence="3">The sequence shown here is derived from an EMBL/GenBank/DDBJ whole genome shotgun (WGS) entry which is preliminary data.</text>
</comment>
<dbReference type="PANTHER" id="PTHR47785:SF1">
    <property type="entry name" value="TRANSCRIPTION FACTOR, PUTATIVE (AFU_ORTHOLOGUE AFUA_5G14530)-RELATED"/>
    <property type="match status" value="1"/>
</dbReference>
<dbReference type="PANTHER" id="PTHR47785">
    <property type="entry name" value="ZN(II)2CYS6 TRANSCRIPTION FACTOR (EUROFUNG)-RELATED-RELATED"/>
    <property type="match status" value="1"/>
</dbReference>
<evidence type="ECO:0000256" key="1">
    <source>
        <dbReference type="SAM" id="MobiDB-lite"/>
    </source>
</evidence>
<dbReference type="AlphaFoldDB" id="A0A8H3I972"/>
<dbReference type="InterPro" id="IPR053181">
    <property type="entry name" value="EcdB-like_regulator"/>
</dbReference>